<feature type="domain" description="Enoyl reductase (ER)" evidence="1">
    <location>
        <begin position="11"/>
        <end position="319"/>
    </location>
</feature>
<dbReference type="Proteomes" id="UP000460272">
    <property type="component" value="Unassembled WGS sequence"/>
</dbReference>
<dbReference type="InterPro" id="IPR020843">
    <property type="entry name" value="ER"/>
</dbReference>
<gene>
    <name evidence="2" type="ORF">EAS64_26045</name>
</gene>
<dbReference type="Pfam" id="PF00107">
    <property type="entry name" value="ADH_zinc_N"/>
    <property type="match status" value="1"/>
</dbReference>
<dbReference type="OrthoDB" id="4190732at2"/>
<sequence>MRAAWITSLDGPESVTIRETAEPAADPAAVRIDVAAAGLTFPDVLLTRGEYQYKPELPFVPGAEVAGVVRTAPADSGFVPGQRVAAFPSFGGFAEVVDVTPGMVFALPDRLSFAEGCALPMNYLTMHFALTRRASLRPGETVLVHGAAGGIGTAALQLLRAYGARSIAVVSSAEKAAVAKAAGADDVVTADGFREQVAALSGGAGVDMVVDPVGGERFTDSLRSLAPGGRLLVIGFASGEIPQVRVNRLLLNNIDVVGVAWGAYVSKQPQYPREQWLELLPLLEAGQLIPPVGTVYPLTDAPLALADMAERRTMGRSVLRLADW</sequence>
<protein>
    <submittedName>
        <fullName evidence="2">NADPH:quinone oxidoreductase family protein</fullName>
    </submittedName>
</protein>
<dbReference type="RefSeq" id="WP_145857133.1">
    <property type="nucleotide sequence ID" value="NZ_RPFW01000005.1"/>
</dbReference>
<dbReference type="InterPro" id="IPR011032">
    <property type="entry name" value="GroES-like_sf"/>
</dbReference>
<dbReference type="CDD" id="cd08241">
    <property type="entry name" value="QOR1"/>
    <property type="match status" value="1"/>
</dbReference>
<dbReference type="PROSITE" id="PS01162">
    <property type="entry name" value="QOR_ZETA_CRYSTAL"/>
    <property type="match status" value="1"/>
</dbReference>
<evidence type="ECO:0000259" key="1">
    <source>
        <dbReference type="SMART" id="SM00829"/>
    </source>
</evidence>
<dbReference type="AlphaFoldDB" id="A0A6P2BYL4"/>
<dbReference type="GO" id="GO:0008270">
    <property type="term" value="F:zinc ion binding"/>
    <property type="evidence" value="ECO:0007669"/>
    <property type="project" value="InterPro"/>
</dbReference>
<dbReference type="InterPro" id="IPR013149">
    <property type="entry name" value="ADH-like_C"/>
</dbReference>
<dbReference type="Gene3D" id="3.90.180.10">
    <property type="entry name" value="Medium-chain alcohol dehydrogenases, catalytic domain"/>
    <property type="match status" value="1"/>
</dbReference>
<dbReference type="PANTHER" id="PTHR43677">
    <property type="entry name" value="SHORT-CHAIN DEHYDROGENASE/REDUCTASE"/>
    <property type="match status" value="1"/>
</dbReference>
<dbReference type="InterPro" id="IPR013154">
    <property type="entry name" value="ADH-like_N"/>
</dbReference>
<evidence type="ECO:0000313" key="2">
    <source>
        <dbReference type="EMBL" id="TVZ02283.1"/>
    </source>
</evidence>
<dbReference type="InterPro" id="IPR002364">
    <property type="entry name" value="Quin_OxRdtase/zeta-crystal_CS"/>
</dbReference>
<dbReference type="EMBL" id="RPFW01000005">
    <property type="protein sequence ID" value="TVZ02283.1"/>
    <property type="molecule type" value="Genomic_DNA"/>
</dbReference>
<accession>A0A6P2BYL4</accession>
<dbReference type="PANTHER" id="PTHR43677:SF4">
    <property type="entry name" value="QUINONE OXIDOREDUCTASE-LIKE PROTEIN 2"/>
    <property type="match status" value="1"/>
</dbReference>
<reference evidence="2 3" key="1">
    <citation type="submission" date="2018-11" db="EMBL/GenBank/DDBJ databases">
        <title>Trebonia kvetii gen.nov., sp.nov., a novel acidophilic actinobacterium, and proposal of the new actinobacterial family Treboniaceae fam. nov.</title>
        <authorList>
            <person name="Rapoport D."/>
            <person name="Sagova-Mareckova M."/>
            <person name="Sedlacek I."/>
            <person name="Provaznik J."/>
            <person name="Kralova S."/>
            <person name="Pavlinic D."/>
            <person name="Benes V."/>
            <person name="Kopecky J."/>
        </authorList>
    </citation>
    <scope>NUCLEOTIDE SEQUENCE [LARGE SCALE GENOMIC DNA]</scope>
    <source>
        <strain evidence="2 3">15Tr583</strain>
    </source>
</reference>
<dbReference type="Gene3D" id="3.40.50.720">
    <property type="entry name" value="NAD(P)-binding Rossmann-like Domain"/>
    <property type="match status" value="1"/>
</dbReference>
<dbReference type="Pfam" id="PF08240">
    <property type="entry name" value="ADH_N"/>
    <property type="match status" value="1"/>
</dbReference>
<organism evidence="2 3">
    <name type="scientific">Trebonia kvetii</name>
    <dbReference type="NCBI Taxonomy" id="2480626"/>
    <lineage>
        <taxon>Bacteria</taxon>
        <taxon>Bacillati</taxon>
        <taxon>Actinomycetota</taxon>
        <taxon>Actinomycetes</taxon>
        <taxon>Streptosporangiales</taxon>
        <taxon>Treboniaceae</taxon>
        <taxon>Trebonia</taxon>
    </lineage>
</organism>
<name>A0A6P2BYL4_9ACTN</name>
<dbReference type="GO" id="GO:0016491">
    <property type="term" value="F:oxidoreductase activity"/>
    <property type="evidence" value="ECO:0007669"/>
    <property type="project" value="InterPro"/>
</dbReference>
<dbReference type="SUPFAM" id="SSF50129">
    <property type="entry name" value="GroES-like"/>
    <property type="match status" value="1"/>
</dbReference>
<dbReference type="InterPro" id="IPR036291">
    <property type="entry name" value="NAD(P)-bd_dom_sf"/>
</dbReference>
<evidence type="ECO:0000313" key="3">
    <source>
        <dbReference type="Proteomes" id="UP000460272"/>
    </source>
</evidence>
<dbReference type="SMART" id="SM00829">
    <property type="entry name" value="PKS_ER"/>
    <property type="match status" value="1"/>
</dbReference>
<comment type="caution">
    <text evidence="2">The sequence shown here is derived from an EMBL/GenBank/DDBJ whole genome shotgun (WGS) entry which is preliminary data.</text>
</comment>
<dbReference type="SUPFAM" id="SSF51735">
    <property type="entry name" value="NAD(P)-binding Rossmann-fold domains"/>
    <property type="match status" value="1"/>
</dbReference>
<keyword evidence="3" id="KW-1185">Reference proteome</keyword>
<dbReference type="InterPro" id="IPR051397">
    <property type="entry name" value="Zn-ADH-like_protein"/>
</dbReference>
<proteinExistence type="predicted"/>